<dbReference type="InterPro" id="IPR047122">
    <property type="entry name" value="Trans-enoyl_RdTase-like"/>
</dbReference>
<dbReference type="InterPro" id="IPR036291">
    <property type="entry name" value="NAD(P)-bd_dom_sf"/>
</dbReference>
<comment type="caution">
    <text evidence="2">The sequence shown here is derived from an EMBL/GenBank/DDBJ whole genome shotgun (WGS) entry which is preliminary data.</text>
</comment>
<dbReference type="InterPro" id="IPR020843">
    <property type="entry name" value="ER"/>
</dbReference>
<dbReference type="AlphaFoldDB" id="A0A9W8JW95"/>
<dbReference type="CDD" id="cd08249">
    <property type="entry name" value="enoyl_reductase_like"/>
    <property type="match status" value="1"/>
</dbReference>
<dbReference type="Pfam" id="PF00107">
    <property type="entry name" value="ADH_zinc_N"/>
    <property type="match status" value="1"/>
</dbReference>
<dbReference type="InterPro" id="IPR013154">
    <property type="entry name" value="ADH-like_N"/>
</dbReference>
<evidence type="ECO:0000259" key="1">
    <source>
        <dbReference type="SMART" id="SM00829"/>
    </source>
</evidence>
<dbReference type="SUPFAM" id="SSF51735">
    <property type="entry name" value="NAD(P)-binding Rossmann-fold domains"/>
    <property type="match status" value="1"/>
</dbReference>
<gene>
    <name evidence="2" type="ORF">NLJ89_g7905</name>
</gene>
<dbReference type="EMBL" id="JANKHO010001002">
    <property type="protein sequence ID" value="KAJ3504499.1"/>
    <property type="molecule type" value="Genomic_DNA"/>
</dbReference>
<evidence type="ECO:0000313" key="3">
    <source>
        <dbReference type="Proteomes" id="UP001148786"/>
    </source>
</evidence>
<dbReference type="SUPFAM" id="SSF50129">
    <property type="entry name" value="GroES-like"/>
    <property type="match status" value="1"/>
</dbReference>
<dbReference type="InterPro" id="IPR011032">
    <property type="entry name" value="GroES-like_sf"/>
</dbReference>
<dbReference type="Proteomes" id="UP001148786">
    <property type="component" value="Unassembled WGS sequence"/>
</dbReference>
<dbReference type="GO" id="GO:0016651">
    <property type="term" value="F:oxidoreductase activity, acting on NAD(P)H"/>
    <property type="evidence" value="ECO:0007669"/>
    <property type="project" value="InterPro"/>
</dbReference>
<organism evidence="2 3">
    <name type="scientific">Agrocybe chaxingu</name>
    <dbReference type="NCBI Taxonomy" id="84603"/>
    <lineage>
        <taxon>Eukaryota</taxon>
        <taxon>Fungi</taxon>
        <taxon>Dikarya</taxon>
        <taxon>Basidiomycota</taxon>
        <taxon>Agaricomycotina</taxon>
        <taxon>Agaricomycetes</taxon>
        <taxon>Agaricomycetidae</taxon>
        <taxon>Agaricales</taxon>
        <taxon>Agaricineae</taxon>
        <taxon>Strophariaceae</taxon>
        <taxon>Agrocybe</taxon>
    </lineage>
</organism>
<accession>A0A9W8JW95</accession>
<dbReference type="OrthoDB" id="3233595at2759"/>
<dbReference type="PANTHER" id="PTHR45348">
    <property type="entry name" value="HYPOTHETICAL OXIDOREDUCTASE (EUROFUNG)"/>
    <property type="match status" value="1"/>
</dbReference>
<protein>
    <recommendedName>
        <fullName evidence="1">Enoyl reductase (ER) domain-containing protein</fullName>
    </recommendedName>
</protein>
<dbReference type="InterPro" id="IPR013149">
    <property type="entry name" value="ADH-like_C"/>
</dbReference>
<reference evidence="2" key="1">
    <citation type="submission" date="2022-07" db="EMBL/GenBank/DDBJ databases">
        <title>Genome Sequence of Agrocybe chaxingu.</title>
        <authorList>
            <person name="Buettner E."/>
        </authorList>
    </citation>
    <scope>NUCLEOTIDE SEQUENCE</scope>
    <source>
        <strain evidence="2">MP-N11</strain>
    </source>
</reference>
<dbReference type="PANTHER" id="PTHR45348:SF2">
    <property type="entry name" value="ZINC-TYPE ALCOHOL DEHYDROGENASE-LIKE PROTEIN C2E1P3.01"/>
    <property type="match status" value="1"/>
</dbReference>
<proteinExistence type="predicted"/>
<keyword evidence="3" id="KW-1185">Reference proteome</keyword>
<dbReference type="SMART" id="SM00829">
    <property type="entry name" value="PKS_ER"/>
    <property type="match status" value="1"/>
</dbReference>
<name>A0A9W8JW95_9AGAR</name>
<evidence type="ECO:0000313" key="2">
    <source>
        <dbReference type="EMBL" id="KAJ3504499.1"/>
    </source>
</evidence>
<dbReference type="Gene3D" id="3.40.50.720">
    <property type="entry name" value="NAD(P)-binding Rossmann-like Domain"/>
    <property type="match status" value="1"/>
</dbReference>
<feature type="domain" description="Enoyl reductase (ER)" evidence="1">
    <location>
        <begin position="13"/>
        <end position="336"/>
    </location>
</feature>
<sequence>MAQKQIALLLEKGSRKLVVGHVDKYKPGFGEILIKIQAVALNPVDWKVQKSAFVVEQTPAILGLDIAGDVDEVGEGVTEFKEGDRVFCQGQYANNKGGFQQYTLALAATTAKIPPNVSYDGAASIPAALSTAYVGLYNRPPHGAGLSAPLTPTEESKYIGEPIIVLGGGGSVGQLAIQLARLSGFSPIIATASLKHTQFLKSLGATHILDRNLTLEALKAQVDKITAGKPIKIVYDAISLEVTQKAGLSLVTPGGKLILVLSSLVEPEGNKTVVPIVAGLRAASNIQILETLYHDKASSLLERGVIKTLASRPPAIPPGGILPQSLNAMSNETQRLDDTDPAIVYSEGWGRFGSGSEYNTTTTLSAQAGTTATLAFKGSSVSVYGTTPAVGNVLASASYAIDDDILAHTSRGKPYLGHYDVGGGCILLVGFHLRNTSGIHDELFRHFTFMADLFIAKYNTVYRTRQHACRFRNNHTDSISSPKAAQCTGDHS</sequence>
<dbReference type="Gene3D" id="3.90.180.10">
    <property type="entry name" value="Medium-chain alcohol dehydrogenases, catalytic domain"/>
    <property type="match status" value="1"/>
</dbReference>
<dbReference type="Pfam" id="PF08240">
    <property type="entry name" value="ADH_N"/>
    <property type="match status" value="1"/>
</dbReference>